<keyword evidence="5" id="KW-0949">S-adenosyl-L-methionine</keyword>
<sequence length="379" mass="44554">MQDYEEERYFDEEERANFIKVISSFKFYRRNCFSRIDQRICYLSTLNQRQQKLLEKYRKYLNSIKECVEANNRVIEKMISNVDSLFINSKSNIEPQEIIHVQDPDSDKVHITIKQIVRDWTDLGAEEREHCYKPIIDEIVNHFDASNMKKNQFKILVPGAGLGRLVYEISLRGFFCEGNEFSLFMLIASNFILNRCLMDNQFEIYPFCHQFVNNLKREDSLVACRFPDMSAFQNPPKGEMNMIAGDFVQVYGDPSQENSWDCICCCFFIDCANNIVEFLEIIYKLLRTGGIFINYGPLLYHYCDVPNEFSIEPSYEDLREIIEKIGFKFLKENKKVKSKYSQNPSSMAQLEYNSVFFVVQKQSAPETTDDEQNGNEIKN</sequence>
<dbReference type="SUPFAM" id="SSF53335">
    <property type="entry name" value="S-adenosyl-L-methionine-dependent methyltransferases"/>
    <property type="match status" value="1"/>
</dbReference>
<evidence type="ECO:0000256" key="5">
    <source>
        <dbReference type="ARBA" id="ARBA00022691"/>
    </source>
</evidence>
<evidence type="ECO:0000256" key="2">
    <source>
        <dbReference type="ARBA" id="ARBA00012003"/>
    </source>
</evidence>
<organism evidence="6 7">
    <name type="scientific">Clunio marinus</name>
    <dbReference type="NCBI Taxonomy" id="568069"/>
    <lineage>
        <taxon>Eukaryota</taxon>
        <taxon>Metazoa</taxon>
        <taxon>Ecdysozoa</taxon>
        <taxon>Arthropoda</taxon>
        <taxon>Hexapoda</taxon>
        <taxon>Insecta</taxon>
        <taxon>Pterygota</taxon>
        <taxon>Neoptera</taxon>
        <taxon>Endopterygota</taxon>
        <taxon>Diptera</taxon>
        <taxon>Nematocera</taxon>
        <taxon>Chironomoidea</taxon>
        <taxon>Chironomidae</taxon>
        <taxon>Clunio</taxon>
    </lineage>
</organism>
<dbReference type="PANTHER" id="PTHR12303">
    <property type="entry name" value="CARNOSINE N-METHYLTRANSFERASE"/>
    <property type="match status" value="1"/>
</dbReference>
<keyword evidence="4" id="KW-0808">Transferase</keyword>
<evidence type="ECO:0000313" key="6">
    <source>
        <dbReference type="EMBL" id="CRK86251.1"/>
    </source>
</evidence>
<protein>
    <recommendedName>
        <fullName evidence="2">carnosine N-methyltransferase</fullName>
        <ecNumber evidence="2">2.1.1.22</ecNumber>
    </recommendedName>
</protein>
<dbReference type="InterPro" id="IPR012901">
    <property type="entry name" value="CARME"/>
</dbReference>
<comment type="similarity">
    <text evidence="1">Belongs to the carnosine N-methyltransferase family.</text>
</comment>
<dbReference type="EMBL" id="CVRI01000001">
    <property type="protein sequence ID" value="CRK86251.1"/>
    <property type="molecule type" value="Genomic_DNA"/>
</dbReference>
<reference evidence="6 7" key="1">
    <citation type="submission" date="2015-04" db="EMBL/GenBank/DDBJ databases">
        <authorList>
            <person name="Syromyatnikov M.Y."/>
            <person name="Popov V.N."/>
        </authorList>
    </citation>
    <scope>NUCLEOTIDE SEQUENCE [LARGE SCALE GENOMIC DNA]</scope>
</reference>
<dbReference type="AlphaFoldDB" id="A0A1J1HEJ0"/>
<evidence type="ECO:0000256" key="4">
    <source>
        <dbReference type="ARBA" id="ARBA00022679"/>
    </source>
</evidence>
<dbReference type="GO" id="GO:0005634">
    <property type="term" value="C:nucleus"/>
    <property type="evidence" value="ECO:0007669"/>
    <property type="project" value="TreeGrafter"/>
</dbReference>
<dbReference type="GO" id="GO:0032259">
    <property type="term" value="P:methylation"/>
    <property type="evidence" value="ECO:0007669"/>
    <property type="project" value="UniProtKB-KW"/>
</dbReference>
<gene>
    <name evidence="6" type="ORF">CLUMA_CG000129</name>
</gene>
<dbReference type="EC" id="2.1.1.22" evidence="2"/>
<evidence type="ECO:0000256" key="1">
    <source>
        <dbReference type="ARBA" id="ARBA00010086"/>
    </source>
</evidence>
<dbReference type="Gene3D" id="3.40.50.150">
    <property type="entry name" value="Vaccinia Virus protein VP39"/>
    <property type="match status" value="1"/>
</dbReference>
<dbReference type="GO" id="GO:0030735">
    <property type="term" value="F:carnosine N-methyltransferase activity"/>
    <property type="evidence" value="ECO:0007669"/>
    <property type="project" value="UniProtKB-EC"/>
</dbReference>
<dbReference type="OrthoDB" id="978at2759"/>
<evidence type="ECO:0000313" key="7">
    <source>
        <dbReference type="Proteomes" id="UP000183832"/>
    </source>
</evidence>
<dbReference type="SMART" id="SM01296">
    <property type="entry name" value="N2227"/>
    <property type="match status" value="1"/>
</dbReference>
<dbReference type="Pfam" id="PF07942">
    <property type="entry name" value="CARME"/>
    <property type="match status" value="1"/>
</dbReference>
<proteinExistence type="inferred from homology"/>
<dbReference type="Proteomes" id="UP000183832">
    <property type="component" value="Unassembled WGS sequence"/>
</dbReference>
<keyword evidence="7" id="KW-1185">Reference proteome</keyword>
<name>A0A1J1HEJ0_9DIPT</name>
<dbReference type="PANTHER" id="PTHR12303:SF6">
    <property type="entry name" value="CARNOSINE N-METHYLTRANSFERASE"/>
    <property type="match status" value="1"/>
</dbReference>
<dbReference type="GO" id="GO:0005829">
    <property type="term" value="C:cytosol"/>
    <property type="evidence" value="ECO:0007669"/>
    <property type="project" value="TreeGrafter"/>
</dbReference>
<dbReference type="STRING" id="568069.A0A1J1HEJ0"/>
<accession>A0A1J1HEJ0</accession>
<keyword evidence="3" id="KW-0489">Methyltransferase</keyword>
<evidence type="ECO:0000256" key="3">
    <source>
        <dbReference type="ARBA" id="ARBA00022603"/>
    </source>
</evidence>
<dbReference type="InterPro" id="IPR029063">
    <property type="entry name" value="SAM-dependent_MTases_sf"/>
</dbReference>
<dbReference type="GO" id="GO:0035498">
    <property type="term" value="P:carnosine metabolic process"/>
    <property type="evidence" value="ECO:0007669"/>
    <property type="project" value="TreeGrafter"/>
</dbReference>